<dbReference type="Gene3D" id="2.60.120.260">
    <property type="entry name" value="Galactose-binding domain-like"/>
    <property type="match status" value="1"/>
</dbReference>
<dbReference type="InterPro" id="IPR008979">
    <property type="entry name" value="Galactose-bd-like_sf"/>
</dbReference>
<gene>
    <name evidence="3" type="primary">LOC106809617</name>
</gene>
<evidence type="ECO:0000259" key="1">
    <source>
        <dbReference type="Pfam" id="PF00754"/>
    </source>
</evidence>
<dbReference type="Proteomes" id="UP000695022">
    <property type="component" value="Unplaced"/>
</dbReference>
<keyword evidence="2" id="KW-1185">Reference proteome</keyword>
<dbReference type="RefSeq" id="XP_014668252.1">
    <property type="nucleotide sequence ID" value="XM_014812766.1"/>
</dbReference>
<name>A0ABM1E7T1_PRICU</name>
<feature type="domain" description="F5/8 type C" evidence="1">
    <location>
        <begin position="13"/>
        <end position="124"/>
    </location>
</feature>
<dbReference type="PANTHER" id="PTHR33906">
    <property type="entry name" value="INTRAFLAGELLAR TRANSPORT PROTEIN 25 HOMOLOG"/>
    <property type="match status" value="1"/>
</dbReference>
<sequence length="140" mass="15561">MFDVALGSACSDISVSTSFDDAHPPENIIDGKPDTFWATTGLFPQEFVLSFSSPVAISNIHIYTYNLKNIMVMRSTEHEAGAFKMLTKKELERTSGSLQSQLIEVPKATVAQHLRFIIESAYDHFVAVYRVSVDGSQIQE</sequence>
<dbReference type="InterPro" id="IPR000421">
    <property type="entry name" value="FA58C"/>
</dbReference>
<evidence type="ECO:0000313" key="3">
    <source>
        <dbReference type="RefSeq" id="XP_014668252.1"/>
    </source>
</evidence>
<protein>
    <submittedName>
        <fullName evidence="3">Intraflagellar transport protein 25 homolog</fullName>
    </submittedName>
</protein>
<reference evidence="3" key="1">
    <citation type="submission" date="2025-08" db="UniProtKB">
        <authorList>
            <consortium name="RefSeq"/>
        </authorList>
    </citation>
    <scope>IDENTIFICATION</scope>
</reference>
<organism evidence="2 3">
    <name type="scientific">Priapulus caudatus</name>
    <name type="common">Priapulid worm</name>
    <dbReference type="NCBI Taxonomy" id="37621"/>
    <lineage>
        <taxon>Eukaryota</taxon>
        <taxon>Metazoa</taxon>
        <taxon>Ecdysozoa</taxon>
        <taxon>Scalidophora</taxon>
        <taxon>Priapulida</taxon>
        <taxon>Priapulimorpha</taxon>
        <taxon>Priapulimorphida</taxon>
        <taxon>Priapulidae</taxon>
        <taxon>Priapulus</taxon>
    </lineage>
</organism>
<accession>A0ABM1E7T1</accession>
<dbReference type="InterPro" id="IPR033558">
    <property type="entry name" value="IFT25"/>
</dbReference>
<proteinExistence type="predicted"/>
<dbReference type="Pfam" id="PF00754">
    <property type="entry name" value="F5_F8_type_C"/>
    <property type="match status" value="1"/>
</dbReference>
<evidence type="ECO:0000313" key="2">
    <source>
        <dbReference type="Proteomes" id="UP000695022"/>
    </source>
</evidence>
<dbReference type="GeneID" id="106809617"/>
<dbReference type="SUPFAM" id="SSF49785">
    <property type="entry name" value="Galactose-binding domain-like"/>
    <property type="match status" value="1"/>
</dbReference>
<dbReference type="PANTHER" id="PTHR33906:SF1">
    <property type="entry name" value="INTRAFLAGELLAR TRANSPORT PROTEIN 25 HOMOLOG"/>
    <property type="match status" value="1"/>
</dbReference>